<dbReference type="EMBL" id="WINI01000008">
    <property type="protein sequence ID" value="MQR02146.1"/>
    <property type="molecule type" value="Genomic_DNA"/>
</dbReference>
<keyword evidence="1" id="KW-0175">Coiled coil</keyword>
<sequence length="229" mass="25852">MNTLYDILGVSRQTTAAQIEQGYKFSMESLKSDGDNKSTEEILAHSRAIKEAYAILSSSSRRQAYDDKLKLKEQTNYEVVEKKDFPWGIAAIITVIALLLVAGLGYSKIQAHKEAEAQRMAFEIEKAKVDAEQAAKLADAEQARLEQQARLDQNRADAIRRSEAAQAHREGQQIDFQMQAAAAQAARDKAQADRQAKWDQQREEQAAQARTQNQNWALERAINTPIRRY</sequence>
<dbReference type="RefSeq" id="WP_153235769.1">
    <property type="nucleotide sequence ID" value="NZ_WINI01000008.1"/>
</dbReference>
<dbReference type="Proteomes" id="UP000451565">
    <property type="component" value="Unassembled WGS sequence"/>
</dbReference>
<name>A0A843Z016_9BURK</name>
<organism evidence="5 6">
    <name type="scientific">Glaciimonas soli</name>
    <dbReference type="NCBI Taxonomy" id="2590999"/>
    <lineage>
        <taxon>Bacteria</taxon>
        <taxon>Pseudomonadati</taxon>
        <taxon>Pseudomonadota</taxon>
        <taxon>Betaproteobacteria</taxon>
        <taxon>Burkholderiales</taxon>
        <taxon>Oxalobacteraceae</taxon>
        <taxon>Glaciimonas</taxon>
    </lineage>
</organism>
<dbReference type="OrthoDB" id="8779210at2"/>
<dbReference type="SUPFAM" id="SSF46565">
    <property type="entry name" value="Chaperone J-domain"/>
    <property type="match status" value="1"/>
</dbReference>
<protein>
    <submittedName>
        <fullName evidence="5">DnaJ domain-containing protein</fullName>
    </submittedName>
</protein>
<keyword evidence="3" id="KW-1133">Transmembrane helix</keyword>
<dbReference type="Pfam" id="PF00226">
    <property type="entry name" value="DnaJ"/>
    <property type="match status" value="1"/>
</dbReference>
<accession>A0A843Z016</accession>
<evidence type="ECO:0000256" key="2">
    <source>
        <dbReference type="SAM" id="MobiDB-lite"/>
    </source>
</evidence>
<comment type="caution">
    <text evidence="5">The sequence shown here is derived from an EMBL/GenBank/DDBJ whole genome shotgun (WGS) entry which is preliminary data.</text>
</comment>
<proteinExistence type="predicted"/>
<keyword evidence="3" id="KW-0472">Membrane</keyword>
<feature type="domain" description="J" evidence="4">
    <location>
        <begin position="3"/>
        <end position="69"/>
    </location>
</feature>
<feature type="compositionally biased region" description="Basic and acidic residues" evidence="2">
    <location>
        <begin position="186"/>
        <end position="205"/>
    </location>
</feature>
<evidence type="ECO:0000259" key="4">
    <source>
        <dbReference type="PROSITE" id="PS50076"/>
    </source>
</evidence>
<dbReference type="AlphaFoldDB" id="A0A843Z016"/>
<dbReference type="InterPro" id="IPR036869">
    <property type="entry name" value="J_dom_sf"/>
</dbReference>
<dbReference type="PROSITE" id="PS50076">
    <property type="entry name" value="DNAJ_2"/>
    <property type="match status" value="1"/>
</dbReference>
<feature type="coiled-coil region" evidence="1">
    <location>
        <begin position="112"/>
        <end position="157"/>
    </location>
</feature>
<dbReference type="InterPro" id="IPR001623">
    <property type="entry name" value="DnaJ_domain"/>
</dbReference>
<feature type="region of interest" description="Disordered" evidence="2">
    <location>
        <begin position="179"/>
        <end position="212"/>
    </location>
</feature>
<evidence type="ECO:0000256" key="3">
    <source>
        <dbReference type="SAM" id="Phobius"/>
    </source>
</evidence>
<feature type="transmembrane region" description="Helical" evidence="3">
    <location>
        <begin position="85"/>
        <end position="106"/>
    </location>
</feature>
<evidence type="ECO:0000313" key="5">
    <source>
        <dbReference type="EMBL" id="MQR02146.1"/>
    </source>
</evidence>
<evidence type="ECO:0000313" key="6">
    <source>
        <dbReference type="Proteomes" id="UP000451565"/>
    </source>
</evidence>
<evidence type="ECO:0000256" key="1">
    <source>
        <dbReference type="SAM" id="Coils"/>
    </source>
</evidence>
<keyword evidence="3" id="KW-0812">Transmembrane</keyword>
<dbReference type="Gene3D" id="1.10.287.110">
    <property type="entry name" value="DnaJ domain"/>
    <property type="match status" value="1"/>
</dbReference>
<keyword evidence="6" id="KW-1185">Reference proteome</keyword>
<gene>
    <name evidence="5" type="ORF">GEV47_15830</name>
</gene>
<reference evidence="5 6" key="1">
    <citation type="submission" date="2019-10" db="EMBL/GenBank/DDBJ databases">
        <title>Glaciimonas soli sp. nov., a psychrophilic bacterium isolated from the forest soil of a high elevation mountain in Taiwan.</title>
        <authorList>
            <person name="Wang L.-T."/>
            <person name="Shieh W.Y."/>
        </authorList>
    </citation>
    <scope>NUCLEOTIDE SEQUENCE [LARGE SCALE GENOMIC DNA]</scope>
    <source>
        <strain evidence="5 6">GS1</strain>
    </source>
</reference>